<keyword evidence="1" id="KW-0472">Membrane</keyword>
<protein>
    <submittedName>
        <fullName evidence="2">Uncharacterized protein</fullName>
    </submittedName>
</protein>
<comment type="caution">
    <text evidence="2">The sequence shown here is derived from an EMBL/GenBank/DDBJ whole genome shotgun (WGS) entry which is preliminary data.</text>
</comment>
<name>A0ABV6HAC3_9ACTN</name>
<proteinExistence type="predicted"/>
<sequence>MFIPIAFIMALILLPLVAAAAKFAVAPAGGLSMLGLVVWLTAGLWPAVLTVGAILALCGAFPRMAYVGAVVWGAILGLPTFLLTAAIGAPMWLAAGLGIVVASVPFSSLTKTA</sequence>
<evidence type="ECO:0000256" key="1">
    <source>
        <dbReference type="SAM" id="Phobius"/>
    </source>
</evidence>
<evidence type="ECO:0000313" key="2">
    <source>
        <dbReference type="EMBL" id="MFC0315795.1"/>
    </source>
</evidence>
<dbReference type="Proteomes" id="UP001589783">
    <property type="component" value="Unassembled WGS sequence"/>
</dbReference>
<dbReference type="RefSeq" id="WP_246994752.1">
    <property type="nucleotide sequence ID" value="NZ_JBHLWV010000022.1"/>
</dbReference>
<reference evidence="2 3" key="1">
    <citation type="submission" date="2024-09" db="EMBL/GenBank/DDBJ databases">
        <authorList>
            <person name="Sun Q."/>
            <person name="Mori K."/>
        </authorList>
    </citation>
    <scope>NUCLEOTIDE SEQUENCE [LARGE SCALE GENOMIC DNA]</scope>
    <source>
        <strain evidence="2 3">CCM 7957</strain>
    </source>
</reference>
<keyword evidence="1" id="KW-0812">Transmembrane</keyword>
<keyword evidence="3" id="KW-1185">Reference proteome</keyword>
<feature type="transmembrane region" description="Helical" evidence="1">
    <location>
        <begin position="36"/>
        <end position="58"/>
    </location>
</feature>
<organism evidence="2 3">
    <name type="scientific">Gordonia phosphorivorans</name>
    <dbReference type="NCBI Taxonomy" id="1056982"/>
    <lineage>
        <taxon>Bacteria</taxon>
        <taxon>Bacillati</taxon>
        <taxon>Actinomycetota</taxon>
        <taxon>Actinomycetes</taxon>
        <taxon>Mycobacteriales</taxon>
        <taxon>Gordoniaceae</taxon>
        <taxon>Gordonia</taxon>
    </lineage>
</organism>
<feature type="transmembrane region" description="Helical" evidence="1">
    <location>
        <begin position="65"/>
        <end position="85"/>
    </location>
</feature>
<dbReference type="EMBL" id="JBHLWV010000022">
    <property type="protein sequence ID" value="MFC0315795.1"/>
    <property type="molecule type" value="Genomic_DNA"/>
</dbReference>
<evidence type="ECO:0000313" key="3">
    <source>
        <dbReference type="Proteomes" id="UP001589783"/>
    </source>
</evidence>
<accession>A0ABV6HAC3</accession>
<keyword evidence="1" id="KW-1133">Transmembrane helix</keyword>
<gene>
    <name evidence="2" type="ORF">ACFFJD_13135</name>
</gene>
<feature type="transmembrane region" description="Helical" evidence="1">
    <location>
        <begin position="91"/>
        <end position="109"/>
    </location>
</feature>